<dbReference type="InterPro" id="IPR035516">
    <property type="entry name" value="Gyrase/topoIV_suA_C"/>
</dbReference>
<sequence length="848" mass="95140">MAEGEKLIPINIEDEMKSAYIDYSMSVIVSRALPDVRDGLKPVHRRVLYGMHELGIRANSAHKKSARIVGEVLGKYHPHGDTSVYDTMVRMAQEWSLRYMLVDGQGNFGSVDGDSPAAMRYTEARMRKISEDMLADIDKETVDHKLNFDDTLEEPTVLPTRIPGLLVNGASGIAVGMATNMPPHNLTEVVNGTIAYIDNNDIEIDELIQHIKAPDFPTGGTIYGYDGVKEAFHTGRGRIVMRGKAIIEEVQGRECIIVTEIPYQVNKADMIKKTADLINDKKMDGIASIRDESDRNGMRIVYVLKRDAIPNIVLNKLFKYTALQTSFSVNNIALVNGRPELLNLKDLIHYFVEHRHDVVVRRTTYELRKAEERAHILEGLIIASDNIDEVIKIIRASSNAEEARNNLIERFKLSEIQAKAIVEMRLRQLTGLEQDKLRAEYDEIMKTIIDLKDILDKKERRMDIIKSELEVVRDKYGDDRRSTIEYAGGDLSIEDMIPDAQVVITISHAGYIKRTSLTEYKTQNRGGVGQKASTTRNEDFLEHLFVGTNHQYMLFFTQKGKCFWMRVYEIPEGSKTSKGRAIQNLINIEQDDKVMAFICTQDLKDEAYINNHYVIMATKQGQVKKTSLEQYSRPRSNGINAITIKEDDVLLEAKLTTGESQVMLALKSGKAIRFEEAKTRPMGRNASGVRGIRLQDEKTDEVIGMIAVDDMDSNILVVSENGYGKRSSLEDYRITNRGGKGVKTISITEKTGNLVSIKNVTDDDDLMIINKSGIAIRMAVADLRVMGRATQGVKLINLKGNDSIAAVAKVMKEDEAEENIIDINAEVLDNEDAIEGGTAIDNNDTESE</sequence>
<dbReference type="InterPro" id="IPR006691">
    <property type="entry name" value="GyrA/parC_rep"/>
</dbReference>
<evidence type="ECO:0000256" key="1">
    <source>
        <dbReference type="ARBA" id="ARBA00000185"/>
    </source>
</evidence>
<comment type="subunit">
    <text evidence="8">Heterotetramer composed of ParC and ParE.</text>
</comment>
<comment type="similarity">
    <text evidence="2 9">Belongs to the type II topoisomerase GyrA/ParC subunit family.</text>
</comment>
<comment type="subunit">
    <text evidence="9">Heterotetramer, composed of two GyrA and two GyrB chains. In the heterotetramer, GyrA contains the active site tyrosine that forms a transient covalent intermediate with DNA, while GyrB binds cofactors and catalyzes ATP hydrolysis.</text>
</comment>
<dbReference type="STRING" id="1249933.SAMN04489797_2974"/>
<keyword evidence="7 9" id="KW-0413">Isomerase</keyword>
<accession>A0A1H1WRN6</accession>
<dbReference type="SUPFAM" id="SSF101904">
    <property type="entry name" value="GyrA/ParC C-terminal domain-like"/>
    <property type="match status" value="1"/>
</dbReference>
<keyword evidence="4 9" id="KW-0067">ATP-binding</keyword>
<dbReference type="PANTHER" id="PTHR43493:SF5">
    <property type="entry name" value="DNA GYRASE SUBUNIT A, CHLOROPLASTIC_MITOCHONDRIAL"/>
    <property type="match status" value="1"/>
</dbReference>
<dbReference type="Pfam" id="PF00521">
    <property type="entry name" value="DNA_topoisoIV"/>
    <property type="match status" value="1"/>
</dbReference>
<dbReference type="GO" id="GO:0006261">
    <property type="term" value="P:DNA-templated DNA replication"/>
    <property type="evidence" value="ECO:0007669"/>
    <property type="project" value="UniProtKB-UniRule"/>
</dbReference>
<dbReference type="GO" id="GO:0006265">
    <property type="term" value="P:DNA topological change"/>
    <property type="evidence" value="ECO:0007669"/>
    <property type="project" value="UniProtKB-UniRule"/>
</dbReference>
<dbReference type="PANTHER" id="PTHR43493">
    <property type="entry name" value="DNA GYRASE/TOPOISOMERASE SUBUNIT A"/>
    <property type="match status" value="1"/>
</dbReference>
<keyword evidence="9" id="KW-0963">Cytoplasm</keyword>
<dbReference type="HAMAP" id="MF_01897">
    <property type="entry name" value="GyrA"/>
    <property type="match status" value="1"/>
</dbReference>
<dbReference type="GO" id="GO:0005737">
    <property type="term" value="C:cytoplasm"/>
    <property type="evidence" value="ECO:0007669"/>
    <property type="project" value="UniProtKB-SubCell"/>
</dbReference>
<comment type="subcellular location">
    <subcellularLocation>
        <location evidence="9">Cytoplasm</location>
    </subcellularLocation>
</comment>
<dbReference type="SUPFAM" id="SSF56719">
    <property type="entry name" value="Type II DNA topoisomerase"/>
    <property type="match status" value="1"/>
</dbReference>
<dbReference type="InterPro" id="IPR002205">
    <property type="entry name" value="Topo_IIA_dom_A"/>
</dbReference>
<feature type="domain" description="Topo IIA-type catalytic" evidence="12">
    <location>
        <begin position="33"/>
        <end position="496"/>
    </location>
</feature>
<feature type="short sequence motif" description="GyrA-box" evidence="9">
    <location>
        <begin position="523"/>
        <end position="529"/>
    </location>
</feature>
<dbReference type="InterPro" id="IPR013760">
    <property type="entry name" value="Topo_IIA-like_dom_sf"/>
</dbReference>
<evidence type="ECO:0000256" key="9">
    <source>
        <dbReference type="HAMAP-Rule" id="MF_01897"/>
    </source>
</evidence>
<dbReference type="GO" id="GO:0034335">
    <property type="term" value="F:DNA negative supercoiling activity"/>
    <property type="evidence" value="ECO:0007669"/>
    <property type="project" value="UniProtKB-ARBA"/>
</dbReference>
<dbReference type="EC" id="5.6.2.2" evidence="9"/>
<dbReference type="Pfam" id="PF03989">
    <property type="entry name" value="DNA_gyraseA_C"/>
    <property type="match status" value="6"/>
</dbReference>
<dbReference type="NCBIfam" id="NF004043">
    <property type="entry name" value="PRK05560.1"/>
    <property type="match status" value="1"/>
</dbReference>
<dbReference type="InterPro" id="IPR005743">
    <property type="entry name" value="GyrA"/>
</dbReference>
<dbReference type="Gene3D" id="2.120.10.90">
    <property type="entry name" value="DNA gyrase/topoisomerase IV, subunit A, C-terminal"/>
    <property type="match status" value="1"/>
</dbReference>
<dbReference type="Proteomes" id="UP000198963">
    <property type="component" value="Chromosome I"/>
</dbReference>
<dbReference type="SMART" id="SM00434">
    <property type="entry name" value="TOP4c"/>
    <property type="match status" value="1"/>
</dbReference>
<dbReference type="InterPro" id="IPR050220">
    <property type="entry name" value="Type_II_DNA_Topoisomerases"/>
</dbReference>
<evidence type="ECO:0000256" key="7">
    <source>
        <dbReference type="ARBA" id="ARBA00023235"/>
    </source>
</evidence>
<dbReference type="AlphaFoldDB" id="A0A1H1WRN6"/>
<dbReference type="PROSITE" id="PS52040">
    <property type="entry name" value="TOPO_IIA"/>
    <property type="match status" value="1"/>
</dbReference>
<dbReference type="FunFam" id="3.90.199.10:FF:000001">
    <property type="entry name" value="DNA gyrase subunit A"/>
    <property type="match status" value="1"/>
</dbReference>
<dbReference type="GO" id="GO:0009330">
    <property type="term" value="C:DNA topoisomerase type II (double strand cut, ATP-hydrolyzing) complex"/>
    <property type="evidence" value="ECO:0007669"/>
    <property type="project" value="TreeGrafter"/>
</dbReference>
<feature type="coiled-coil region" evidence="11">
    <location>
        <begin position="441"/>
        <end position="475"/>
    </location>
</feature>
<evidence type="ECO:0000256" key="8">
    <source>
        <dbReference type="ARBA" id="ARBA00063644"/>
    </source>
</evidence>
<evidence type="ECO:0000256" key="11">
    <source>
        <dbReference type="SAM" id="Coils"/>
    </source>
</evidence>
<name>A0A1H1WRN6_9FLAO</name>
<dbReference type="EMBL" id="LT629774">
    <property type="protein sequence ID" value="SDS99887.1"/>
    <property type="molecule type" value="Genomic_DNA"/>
</dbReference>
<gene>
    <name evidence="9" type="primary">gyrA</name>
    <name evidence="13" type="ORF">SAMN04489797_2974</name>
</gene>
<dbReference type="RefSeq" id="WP_092447425.1">
    <property type="nucleotide sequence ID" value="NZ_LT629774.1"/>
</dbReference>
<reference evidence="13 14" key="1">
    <citation type="submission" date="2016-10" db="EMBL/GenBank/DDBJ databases">
        <authorList>
            <person name="Varghese N."/>
            <person name="Submissions S."/>
        </authorList>
    </citation>
    <scope>NUCLEOTIDE SEQUENCE [LARGE SCALE GENOMIC DNA]</scope>
    <source>
        <strain evidence="13 14">RHA_55</strain>
    </source>
</reference>
<dbReference type="Gene3D" id="3.90.199.10">
    <property type="entry name" value="Topoisomerase II, domain 5"/>
    <property type="match status" value="1"/>
</dbReference>
<keyword evidence="5 9" id="KW-0799">Topoisomerase</keyword>
<dbReference type="GO" id="GO:0003677">
    <property type="term" value="F:DNA binding"/>
    <property type="evidence" value="ECO:0007669"/>
    <property type="project" value="UniProtKB-UniRule"/>
</dbReference>
<dbReference type="FunFam" id="3.30.1360.40:FF:000002">
    <property type="entry name" value="DNA gyrase subunit A"/>
    <property type="match status" value="1"/>
</dbReference>
<evidence type="ECO:0000256" key="2">
    <source>
        <dbReference type="ARBA" id="ARBA00008263"/>
    </source>
</evidence>
<dbReference type="CDD" id="cd00187">
    <property type="entry name" value="TOP4c"/>
    <property type="match status" value="1"/>
</dbReference>
<proteinExistence type="inferred from homology"/>
<evidence type="ECO:0000313" key="13">
    <source>
        <dbReference type="EMBL" id="SDS99887.1"/>
    </source>
</evidence>
<evidence type="ECO:0000256" key="5">
    <source>
        <dbReference type="ARBA" id="ARBA00023029"/>
    </source>
</evidence>
<dbReference type="Gene3D" id="3.30.1360.40">
    <property type="match status" value="1"/>
</dbReference>
<evidence type="ECO:0000256" key="10">
    <source>
        <dbReference type="PROSITE-ProRule" id="PRU01384"/>
    </source>
</evidence>
<comment type="function">
    <text evidence="9">A type II topoisomerase that negatively supercoils closed circular double-stranded (ds) DNA in an ATP-dependent manner to modulate DNA topology and maintain chromosomes in an underwound state. Negative supercoiling favors strand separation, and DNA replication, transcription, recombination and repair, all of which involve strand separation. Also able to catalyze the interconversion of other topological isomers of dsDNA rings, including catenanes and knotted rings. Type II topoisomerases break and join 2 DNA strands simultaneously in an ATP-dependent manner.</text>
</comment>
<dbReference type="GO" id="GO:0005694">
    <property type="term" value="C:chromosome"/>
    <property type="evidence" value="ECO:0007669"/>
    <property type="project" value="InterPro"/>
</dbReference>
<dbReference type="InterPro" id="IPR013757">
    <property type="entry name" value="Topo_IIA_A_a_sf"/>
</dbReference>
<dbReference type="NCBIfam" id="NF004044">
    <property type="entry name" value="PRK05561.1"/>
    <property type="match status" value="1"/>
</dbReference>
<evidence type="ECO:0000256" key="3">
    <source>
        <dbReference type="ARBA" id="ARBA00022741"/>
    </source>
</evidence>
<keyword evidence="11" id="KW-0175">Coiled coil</keyword>
<comment type="catalytic activity">
    <reaction evidence="1 9 10">
        <text>ATP-dependent breakage, passage and rejoining of double-stranded DNA.</text>
        <dbReference type="EC" id="5.6.2.2"/>
    </reaction>
</comment>
<evidence type="ECO:0000259" key="12">
    <source>
        <dbReference type="PROSITE" id="PS52040"/>
    </source>
</evidence>
<dbReference type="FunFam" id="1.10.268.10:FF:000001">
    <property type="entry name" value="DNA gyrase subunit A"/>
    <property type="match status" value="1"/>
</dbReference>
<keyword evidence="6 9" id="KW-0238">DNA-binding</keyword>
<dbReference type="InterPro" id="IPR013758">
    <property type="entry name" value="Topo_IIA_A/C_ab"/>
</dbReference>
<dbReference type="FunFam" id="2.120.10.90:FF:000005">
    <property type="entry name" value="DNA topoisomerase 4 subunit A"/>
    <property type="match status" value="1"/>
</dbReference>
<keyword evidence="14" id="KW-1185">Reference proteome</keyword>
<evidence type="ECO:0000256" key="4">
    <source>
        <dbReference type="ARBA" id="ARBA00022840"/>
    </source>
</evidence>
<keyword evidence="3 9" id="KW-0547">Nucleotide-binding</keyword>
<organism evidence="13 14">
    <name type="scientific">Winogradskyella sediminis</name>
    <dbReference type="NCBI Taxonomy" id="1382466"/>
    <lineage>
        <taxon>Bacteria</taxon>
        <taxon>Pseudomonadati</taxon>
        <taxon>Bacteroidota</taxon>
        <taxon>Flavobacteriia</taxon>
        <taxon>Flavobacteriales</taxon>
        <taxon>Flavobacteriaceae</taxon>
        <taxon>Winogradskyella</taxon>
    </lineage>
</organism>
<feature type="active site" description="O-(5'-phospho-DNA)-tyrosine intermediate" evidence="9 10">
    <location>
        <position position="121"/>
    </location>
</feature>
<protein>
    <recommendedName>
        <fullName evidence="9">DNA gyrase subunit A</fullName>
        <ecNumber evidence="9">5.6.2.2</ecNumber>
    </recommendedName>
</protein>
<dbReference type="NCBIfam" id="TIGR01063">
    <property type="entry name" value="gyrA"/>
    <property type="match status" value="1"/>
</dbReference>
<evidence type="ECO:0000313" key="14">
    <source>
        <dbReference type="Proteomes" id="UP000198963"/>
    </source>
</evidence>
<comment type="miscellaneous">
    <text evidence="9">Few gyrases are as efficient as E.coli at forming negative supercoils. Not all organisms have 2 type II topoisomerases; in organisms with a single type II topoisomerase this enzyme also has to decatenate newly replicated chromosomes.</text>
</comment>
<dbReference type="GO" id="GO:0005524">
    <property type="term" value="F:ATP binding"/>
    <property type="evidence" value="ECO:0007669"/>
    <property type="project" value="UniProtKB-UniRule"/>
</dbReference>
<dbReference type="Gene3D" id="1.10.268.10">
    <property type="entry name" value="Topoisomerase, domain 3"/>
    <property type="match status" value="1"/>
</dbReference>
<evidence type="ECO:0000256" key="6">
    <source>
        <dbReference type="ARBA" id="ARBA00023125"/>
    </source>
</evidence>